<proteinExistence type="predicted"/>
<dbReference type="PROSITE" id="PS50082">
    <property type="entry name" value="WD_REPEATS_2"/>
    <property type="match status" value="2"/>
</dbReference>
<sequence length="349" mass="38716">MKIFKSGKWQLKALLILVCLTLSFLGIDPDELFTFFQYRERYCSHNAIKSPYCNLRVVRTIEGHPTVSAIALGADGQTLVSGGQDKTIKVWELQTGKLKKTLRSDSGAINALAISPDGKTVVSGSGDRLVRIWDITSNQPQKILRGHSGNVTHVDISSDGKTIISLDRGDSPEIKVWDLKTLEQKARLPYSHFDDISPDGKTVLLTLPSSKLVAWDTATNEQQVRQNFFQPSDSARISLDGQTLVSIKRAGKRSFHLQVSDLKTGTIKANKSFSRKIFSPSNIALSRNVLIGKSKKWLTVWNLQTAELEAILDKQQMSRFVVSPDGKLLVGITSDSDNRNTTIQVLQRP</sequence>
<dbReference type="AlphaFoldDB" id="A0A1Z4KWR9"/>
<organism evidence="4 5">
    <name type="scientific">Trichormus variabilis NIES-23</name>
    <dbReference type="NCBI Taxonomy" id="1973479"/>
    <lineage>
        <taxon>Bacteria</taxon>
        <taxon>Bacillati</taxon>
        <taxon>Cyanobacteriota</taxon>
        <taxon>Cyanophyceae</taxon>
        <taxon>Nostocales</taxon>
        <taxon>Nostocaceae</taxon>
        <taxon>Trichormus</taxon>
    </lineage>
</organism>
<feature type="repeat" description="WD" evidence="3">
    <location>
        <begin position="102"/>
        <end position="143"/>
    </location>
</feature>
<geneLocation type="plasmid" evidence="4">
    <name>plasmid4</name>
</geneLocation>
<dbReference type="PROSITE" id="PS50294">
    <property type="entry name" value="WD_REPEATS_REGION"/>
    <property type="match status" value="2"/>
</dbReference>
<dbReference type="PANTHER" id="PTHR22847:SF637">
    <property type="entry name" value="WD REPEAT DOMAIN 5B"/>
    <property type="match status" value="1"/>
</dbReference>
<evidence type="ECO:0000313" key="5">
    <source>
        <dbReference type="Proteomes" id="UP000217507"/>
    </source>
</evidence>
<evidence type="ECO:0000313" key="4">
    <source>
        <dbReference type="EMBL" id="BAY73470.1"/>
    </source>
</evidence>
<dbReference type="SMR" id="A0A1Z4KWR9"/>
<name>A0A1Z4KWR9_ANAVA</name>
<dbReference type="PANTHER" id="PTHR22847">
    <property type="entry name" value="WD40 REPEAT PROTEIN"/>
    <property type="match status" value="1"/>
</dbReference>
<evidence type="ECO:0000256" key="2">
    <source>
        <dbReference type="ARBA" id="ARBA00022737"/>
    </source>
</evidence>
<evidence type="ECO:0000256" key="3">
    <source>
        <dbReference type="PROSITE-ProRule" id="PRU00221"/>
    </source>
</evidence>
<dbReference type="EMBL" id="AP018220">
    <property type="protein sequence ID" value="BAY73470.1"/>
    <property type="molecule type" value="Genomic_DNA"/>
</dbReference>
<dbReference type="Gene3D" id="2.130.10.10">
    <property type="entry name" value="YVTN repeat-like/Quinoprotein amine dehydrogenase"/>
    <property type="match status" value="2"/>
</dbReference>
<dbReference type="SMART" id="SM00320">
    <property type="entry name" value="WD40"/>
    <property type="match status" value="3"/>
</dbReference>
<accession>A0A1Z4KWR9</accession>
<evidence type="ECO:0000256" key="1">
    <source>
        <dbReference type="ARBA" id="ARBA00022574"/>
    </source>
</evidence>
<dbReference type="InterPro" id="IPR020472">
    <property type="entry name" value="WD40_PAC1"/>
</dbReference>
<feature type="repeat" description="WD" evidence="3">
    <location>
        <begin position="67"/>
        <end position="101"/>
    </location>
</feature>
<dbReference type="InterPro" id="IPR015943">
    <property type="entry name" value="WD40/YVTN_repeat-like_dom_sf"/>
</dbReference>
<dbReference type="SUPFAM" id="SSF82171">
    <property type="entry name" value="DPP6 N-terminal domain-like"/>
    <property type="match status" value="1"/>
</dbReference>
<keyword evidence="1 3" id="KW-0853">WD repeat</keyword>
<dbReference type="PROSITE" id="PS00678">
    <property type="entry name" value="WD_REPEATS_1"/>
    <property type="match status" value="2"/>
</dbReference>
<dbReference type="InterPro" id="IPR001680">
    <property type="entry name" value="WD40_rpt"/>
</dbReference>
<protein>
    <submittedName>
        <fullName evidence="4">WD repeat protein</fullName>
    </submittedName>
</protein>
<dbReference type="Proteomes" id="UP000217507">
    <property type="component" value="Plasmid Plasmid4 dna"/>
</dbReference>
<gene>
    <name evidence="4" type="ORF">NIES23_63220</name>
</gene>
<keyword evidence="2" id="KW-0677">Repeat</keyword>
<keyword evidence="4" id="KW-0614">Plasmid</keyword>
<dbReference type="PRINTS" id="PR00320">
    <property type="entry name" value="GPROTEINBRPT"/>
</dbReference>
<reference evidence="4 5" key="1">
    <citation type="submission" date="2017-06" db="EMBL/GenBank/DDBJ databases">
        <title>Genome sequencing of cyanobaciteial culture collection at National Institute for Environmental Studies (NIES).</title>
        <authorList>
            <person name="Hirose Y."/>
            <person name="Shimura Y."/>
            <person name="Fujisawa T."/>
            <person name="Nakamura Y."/>
            <person name="Kawachi M."/>
        </authorList>
    </citation>
    <scope>NUCLEOTIDE SEQUENCE [LARGE SCALE GENOMIC DNA]</scope>
    <source>
        <strain evidence="4 5">NIES-23</strain>
        <plasmid evidence="5">Plasmid Plasmid4 dna</plasmid>
    </source>
</reference>
<dbReference type="Pfam" id="PF00400">
    <property type="entry name" value="WD40"/>
    <property type="match status" value="3"/>
</dbReference>
<dbReference type="InterPro" id="IPR019775">
    <property type="entry name" value="WD40_repeat_CS"/>
</dbReference>